<keyword evidence="3" id="KW-1185">Reference proteome</keyword>
<name>A0AAV1IIY3_9CHLO</name>
<reference evidence="2 3" key="1">
    <citation type="submission" date="2023-10" db="EMBL/GenBank/DDBJ databases">
        <authorList>
            <person name="Maclean D."/>
            <person name="Macfadyen A."/>
        </authorList>
    </citation>
    <scope>NUCLEOTIDE SEQUENCE [LARGE SCALE GENOMIC DNA]</scope>
</reference>
<evidence type="ECO:0000313" key="2">
    <source>
        <dbReference type="EMBL" id="CAK0786776.1"/>
    </source>
</evidence>
<evidence type="ECO:0008006" key="4">
    <source>
        <dbReference type="Google" id="ProtNLM"/>
    </source>
</evidence>
<dbReference type="AlphaFoldDB" id="A0AAV1IIY3"/>
<evidence type="ECO:0000313" key="3">
    <source>
        <dbReference type="Proteomes" id="UP001314263"/>
    </source>
</evidence>
<accession>A0AAV1IIY3</accession>
<feature type="region of interest" description="Disordered" evidence="1">
    <location>
        <begin position="1"/>
        <end position="32"/>
    </location>
</feature>
<sequence>MQPHAQLSMASQLLAQPAAAPSRKRGRPRRYDTTLPLGEMKTHVSAGCATVNGQASGVRKRGAKPKYKFLTAEEAIAHRRERNRSTAMATHERKKARETALKAELELRQSERDALVRLLEYVQQPASDKEMVRRLLLGEEGSQGSVCDAMEFVFAACPV</sequence>
<protein>
    <recommendedName>
        <fullName evidence="4">BZIP domain-containing protein</fullName>
    </recommendedName>
</protein>
<evidence type="ECO:0000256" key="1">
    <source>
        <dbReference type="SAM" id="MobiDB-lite"/>
    </source>
</evidence>
<feature type="compositionally biased region" description="Low complexity" evidence="1">
    <location>
        <begin position="1"/>
        <end position="21"/>
    </location>
</feature>
<dbReference type="EMBL" id="CAUYUE010000015">
    <property type="protein sequence ID" value="CAK0786776.1"/>
    <property type="molecule type" value="Genomic_DNA"/>
</dbReference>
<comment type="caution">
    <text evidence="2">The sequence shown here is derived from an EMBL/GenBank/DDBJ whole genome shotgun (WGS) entry which is preliminary data.</text>
</comment>
<dbReference type="Proteomes" id="UP001314263">
    <property type="component" value="Unassembled WGS sequence"/>
</dbReference>
<gene>
    <name evidence="2" type="ORF">CVIRNUC_009990</name>
</gene>
<organism evidence="2 3">
    <name type="scientific">Coccomyxa viridis</name>
    <dbReference type="NCBI Taxonomy" id="1274662"/>
    <lineage>
        <taxon>Eukaryota</taxon>
        <taxon>Viridiplantae</taxon>
        <taxon>Chlorophyta</taxon>
        <taxon>core chlorophytes</taxon>
        <taxon>Trebouxiophyceae</taxon>
        <taxon>Trebouxiophyceae incertae sedis</taxon>
        <taxon>Coccomyxaceae</taxon>
        <taxon>Coccomyxa</taxon>
    </lineage>
</organism>
<proteinExistence type="predicted"/>